<sequence length="320" mass="35269">MKKLASLMAMLMVFSLAFTAPEAEAKRFGGGKSFGRSFKTAPAPKKPAFQQNRADRQQQNTNSTQQKNSRKGMLGGLLGGLLAGGLIASLLGGGAFGGIGIMDILILGLLAFVLFKVFRSMNRAKAMAGNHSGASRQDQPFGQSTQNYRDQLQDLFNKDTPAESRDAGFNDAPSSPVPSGGANPEAQTGFGASDVPMNVPSDFNLNAFLNGARDHYRTLQEAWNRSDFRTMQEYLDPELFKQMKPVREQLQGDQHTEVMFVDAEMVRADYTATVAQISIRFTGKYRDTVEGMEEDITDIWHLERDLTRQNAPWRIIGIES</sequence>
<evidence type="ECO:0000259" key="4">
    <source>
        <dbReference type="SMART" id="SM00978"/>
    </source>
</evidence>
<feature type="compositionally biased region" description="Low complexity" evidence="1">
    <location>
        <begin position="57"/>
        <end position="67"/>
    </location>
</feature>
<comment type="caution">
    <text evidence="5">The sequence shown here is derived from an EMBL/GenBank/DDBJ whole genome shotgun (WGS) entry which is preliminary data.</text>
</comment>
<gene>
    <name evidence="5" type="ORF">NX722_01430</name>
</gene>
<feature type="signal peptide" evidence="3">
    <location>
        <begin position="1"/>
        <end position="19"/>
    </location>
</feature>
<dbReference type="Pfam" id="PF04280">
    <property type="entry name" value="Tim44"/>
    <property type="match status" value="1"/>
</dbReference>
<reference evidence="5 6" key="1">
    <citation type="submission" date="2022-10" db="EMBL/GenBank/DDBJ databases">
        <title>High-quality genome sequences of two octocoral-associated bacteria, Endozoicomonas euniceicola EF212 and Endozoicomonas gorgoniicola PS125.</title>
        <authorList>
            <person name="Chiou Y.-J."/>
            <person name="Chen Y.-H."/>
        </authorList>
    </citation>
    <scope>NUCLEOTIDE SEQUENCE [LARGE SCALE GENOMIC DNA]</scope>
    <source>
        <strain evidence="5 6">PS125</strain>
    </source>
</reference>
<feature type="chain" id="PRO_5046861726" evidence="3">
    <location>
        <begin position="20"/>
        <end position="320"/>
    </location>
</feature>
<evidence type="ECO:0000313" key="5">
    <source>
        <dbReference type="EMBL" id="MCW7551322.1"/>
    </source>
</evidence>
<dbReference type="SMART" id="SM00978">
    <property type="entry name" value="Tim44"/>
    <property type="match status" value="1"/>
</dbReference>
<dbReference type="RefSeq" id="WP_262566384.1">
    <property type="nucleotide sequence ID" value="NZ_JAPFCC010000001.1"/>
</dbReference>
<proteinExistence type="predicted"/>
<keyword evidence="2" id="KW-0472">Membrane</keyword>
<dbReference type="PANTHER" id="PTHR41542">
    <property type="entry name" value="BLL5807 PROTEIN"/>
    <property type="match status" value="1"/>
</dbReference>
<dbReference type="SUPFAM" id="SSF54427">
    <property type="entry name" value="NTF2-like"/>
    <property type="match status" value="1"/>
</dbReference>
<evidence type="ECO:0000256" key="2">
    <source>
        <dbReference type="SAM" id="Phobius"/>
    </source>
</evidence>
<evidence type="ECO:0000313" key="6">
    <source>
        <dbReference type="Proteomes" id="UP001209854"/>
    </source>
</evidence>
<evidence type="ECO:0000256" key="3">
    <source>
        <dbReference type="SAM" id="SignalP"/>
    </source>
</evidence>
<keyword evidence="2" id="KW-1133">Transmembrane helix</keyword>
<feature type="domain" description="Tim44-like" evidence="4">
    <location>
        <begin position="190"/>
        <end position="320"/>
    </location>
</feature>
<dbReference type="PANTHER" id="PTHR41542:SF1">
    <property type="entry name" value="BLL5807 PROTEIN"/>
    <property type="match status" value="1"/>
</dbReference>
<evidence type="ECO:0000256" key="1">
    <source>
        <dbReference type="SAM" id="MobiDB-lite"/>
    </source>
</evidence>
<keyword evidence="6" id="KW-1185">Reference proteome</keyword>
<accession>A0ABT3MPN7</accession>
<name>A0ABT3MPN7_9GAMM</name>
<dbReference type="InterPro" id="IPR032710">
    <property type="entry name" value="NTF2-like_dom_sf"/>
</dbReference>
<feature type="transmembrane region" description="Helical" evidence="2">
    <location>
        <begin position="82"/>
        <end position="115"/>
    </location>
</feature>
<feature type="region of interest" description="Disordered" evidence="1">
    <location>
        <begin position="39"/>
        <end position="71"/>
    </location>
</feature>
<dbReference type="InterPro" id="IPR007379">
    <property type="entry name" value="Tim44-like_dom"/>
</dbReference>
<dbReference type="Gene3D" id="3.10.450.240">
    <property type="match status" value="1"/>
</dbReference>
<protein>
    <submittedName>
        <fullName evidence="5">Tim44-like domain-containing protein</fullName>
    </submittedName>
</protein>
<keyword evidence="2" id="KW-0812">Transmembrane</keyword>
<feature type="region of interest" description="Disordered" evidence="1">
    <location>
        <begin position="160"/>
        <end position="190"/>
    </location>
</feature>
<organism evidence="5 6">
    <name type="scientific">Endozoicomonas gorgoniicola</name>
    <dbReference type="NCBI Taxonomy" id="1234144"/>
    <lineage>
        <taxon>Bacteria</taxon>
        <taxon>Pseudomonadati</taxon>
        <taxon>Pseudomonadota</taxon>
        <taxon>Gammaproteobacteria</taxon>
        <taxon>Oceanospirillales</taxon>
        <taxon>Endozoicomonadaceae</taxon>
        <taxon>Endozoicomonas</taxon>
    </lineage>
</organism>
<dbReference type="EMBL" id="JAPFCC010000001">
    <property type="protein sequence ID" value="MCW7551322.1"/>
    <property type="molecule type" value="Genomic_DNA"/>
</dbReference>
<dbReference type="Proteomes" id="UP001209854">
    <property type="component" value="Unassembled WGS sequence"/>
</dbReference>
<keyword evidence="3" id="KW-0732">Signal</keyword>